<organism evidence="2">
    <name type="scientific">Magallana gigas</name>
    <name type="common">Pacific oyster</name>
    <name type="synonym">Crassostrea gigas</name>
    <dbReference type="NCBI Taxonomy" id="29159"/>
    <lineage>
        <taxon>Eukaryota</taxon>
        <taxon>Metazoa</taxon>
        <taxon>Spiralia</taxon>
        <taxon>Lophotrochozoa</taxon>
        <taxon>Mollusca</taxon>
        <taxon>Bivalvia</taxon>
        <taxon>Autobranchia</taxon>
        <taxon>Pteriomorphia</taxon>
        <taxon>Ostreida</taxon>
        <taxon>Ostreoidea</taxon>
        <taxon>Ostreidae</taxon>
        <taxon>Magallana</taxon>
    </lineage>
</organism>
<sequence length="240" mass="26904">MMRHLVQVVPPHPETAPLPDRRRRSPLSPCPFPNCAERTHKLRDHVTLCHLHPVFRRSVPLGDEATSMRLRVCKWLADQLIGSWATLTDLVQSVPTFQVFREPGAGVPGDLREAMDSLCHFVQESPSHTYRLWGILHPAVLLHWRVQGHLVSRLSPALRRAYRALFSDETIAGHPLFPNGLRRRIAPPVPAPMVRGVVVDHPAASNGDATPPRSLLDQPFPPPEDDDASHIIRGDEKSKD</sequence>
<evidence type="ECO:0000313" key="2">
    <source>
        <dbReference type="EMBL" id="EKC22088.1"/>
    </source>
</evidence>
<dbReference type="AlphaFoldDB" id="K1PKF0"/>
<dbReference type="EMBL" id="JH818559">
    <property type="protein sequence ID" value="EKC22088.1"/>
    <property type="molecule type" value="Genomic_DNA"/>
</dbReference>
<evidence type="ECO:0000256" key="1">
    <source>
        <dbReference type="SAM" id="MobiDB-lite"/>
    </source>
</evidence>
<feature type="compositionally biased region" description="Basic and acidic residues" evidence="1">
    <location>
        <begin position="228"/>
        <end position="240"/>
    </location>
</feature>
<protein>
    <submittedName>
        <fullName evidence="2">Uncharacterized protein</fullName>
    </submittedName>
</protein>
<name>K1PKF0_MAGGI</name>
<feature type="region of interest" description="Disordered" evidence="1">
    <location>
        <begin position="1"/>
        <end position="25"/>
    </location>
</feature>
<reference evidence="2" key="1">
    <citation type="journal article" date="2012" name="Nature">
        <title>The oyster genome reveals stress adaptation and complexity of shell formation.</title>
        <authorList>
            <person name="Zhang G."/>
            <person name="Fang X."/>
            <person name="Guo X."/>
            <person name="Li L."/>
            <person name="Luo R."/>
            <person name="Xu F."/>
            <person name="Yang P."/>
            <person name="Zhang L."/>
            <person name="Wang X."/>
            <person name="Qi H."/>
            <person name="Xiong Z."/>
            <person name="Que H."/>
            <person name="Xie Y."/>
            <person name="Holland P.W."/>
            <person name="Paps J."/>
            <person name="Zhu Y."/>
            <person name="Wu F."/>
            <person name="Chen Y."/>
            <person name="Wang J."/>
            <person name="Peng C."/>
            <person name="Meng J."/>
            <person name="Yang L."/>
            <person name="Liu J."/>
            <person name="Wen B."/>
            <person name="Zhang N."/>
            <person name="Huang Z."/>
            <person name="Zhu Q."/>
            <person name="Feng Y."/>
            <person name="Mount A."/>
            <person name="Hedgecock D."/>
            <person name="Xu Z."/>
            <person name="Liu Y."/>
            <person name="Domazet-Loso T."/>
            <person name="Du Y."/>
            <person name="Sun X."/>
            <person name="Zhang S."/>
            <person name="Liu B."/>
            <person name="Cheng P."/>
            <person name="Jiang X."/>
            <person name="Li J."/>
            <person name="Fan D."/>
            <person name="Wang W."/>
            <person name="Fu W."/>
            <person name="Wang T."/>
            <person name="Wang B."/>
            <person name="Zhang J."/>
            <person name="Peng Z."/>
            <person name="Li Y."/>
            <person name="Li N."/>
            <person name="Wang J."/>
            <person name="Chen M."/>
            <person name="He Y."/>
            <person name="Tan F."/>
            <person name="Song X."/>
            <person name="Zheng Q."/>
            <person name="Huang R."/>
            <person name="Yang H."/>
            <person name="Du X."/>
            <person name="Chen L."/>
            <person name="Yang M."/>
            <person name="Gaffney P.M."/>
            <person name="Wang S."/>
            <person name="Luo L."/>
            <person name="She Z."/>
            <person name="Ming Y."/>
            <person name="Huang W."/>
            <person name="Zhang S."/>
            <person name="Huang B."/>
            <person name="Zhang Y."/>
            <person name="Qu T."/>
            <person name="Ni P."/>
            <person name="Miao G."/>
            <person name="Wang J."/>
            <person name="Wang Q."/>
            <person name="Steinberg C.E."/>
            <person name="Wang H."/>
            <person name="Li N."/>
            <person name="Qian L."/>
            <person name="Zhang G."/>
            <person name="Li Y."/>
            <person name="Yang H."/>
            <person name="Liu X."/>
            <person name="Wang J."/>
            <person name="Yin Y."/>
            <person name="Wang J."/>
        </authorList>
    </citation>
    <scope>NUCLEOTIDE SEQUENCE [LARGE SCALE GENOMIC DNA]</scope>
    <source>
        <strain evidence="2">05x7-T-G4-1.051#20</strain>
    </source>
</reference>
<proteinExistence type="predicted"/>
<gene>
    <name evidence="2" type="ORF">CGI_10002801</name>
</gene>
<accession>K1PKF0</accession>
<feature type="region of interest" description="Disordered" evidence="1">
    <location>
        <begin position="201"/>
        <end position="240"/>
    </location>
</feature>
<dbReference type="InParanoid" id="K1PKF0"/>
<dbReference type="HOGENOM" id="CLU_1157392_0_0_1"/>